<dbReference type="AlphaFoldDB" id="A0A426ZHT5"/>
<feature type="region of interest" description="Disordered" evidence="6">
    <location>
        <begin position="39"/>
        <end position="64"/>
    </location>
</feature>
<evidence type="ECO:0000259" key="7">
    <source>
        <dbReference type="Pfam" id="PF00365"/>
    </source>
</evidence>
<dbReference type="GO" id="GO:0003872">
    <property type="term" value="F:6-phosphofructokinase activity"/>
    <property type="evidence" value="ECO:0007669"/>
    <property type="project" value="InterPro"/>
</dbReference>
<dbReference type="EMBL" id="AMZH03006558">
    <property type="protein sequence ID" value="RRT63540.1"/>
    <property type="molecule type" value="Genomic_DNA"/>
</dbReference>
<feature type="region of interest" description="Disordered" evidence="6">
    <location>
        <begin position="1"/>
        <end position="25"/>
    </location>
</feature>
<organism evidence="8 9">
    <name type="scientific">Ensete ventricosum</name>
    <name type="common">Abyssinian banana</name>
    <name type="synonym">Musa ensete</name>
    <dbReference type="NCBI Taxonomy" id="4639"/>
    <lineage>
        <taxon>Eukaryota</taxon>
        <taxon>Viridiplantae</taxon>
        <taxon>Streptophyta</taxon>
        <taxon>Embryophyta</taxon>
        <taxon>Tracheophyta</taxon>
        <taxon>Spermatophyta</taxon>
        <taxon>Magnoliopsida</taxon>
        <taxon>Liliopsida</taxon>
        <taxon>Zingiberales</taxon>
        <taxon>Musaceae</taxon>
        <taxon>Ensete</taxon>
    </lineage>
</organism>
<keyword evidence="5" id="KW-0460">Magnesium</keyword>
<protein>
    <recommendedName>
        <fullName evidence="7">Phosphofructokinase domain-containing protein</fullName>
    </recommendedName>
</protein>
<sequence length="245" mass="26322">MQSEAAEPSIDAAAAEYHEPQSPTGRQIIDFELRNSLPRVRAPSPSSADPPPGSAASSQVMGTDPGSTLKIVKGEFGYVLEDVPHLTDYLPDLPVSSLFFGHFMGSDLGDEGEPRFLVRGLRDLYRASKLLLDLGVRCCLSTHPLDRNGLDQILVYFESDDVNACIVTCGGLLHNAACTSFILGEIRRRRLKVAVAGIPKTIDNDIAVIDKSFGFDTAVEEAQRAINAAHVEAESVENGIGGSLQ</sequence>
<evidence type="ECO:0000256" key="2">
    <source>
        <dbReference type="ARBA" id="ARBA00022679"/>
    </source>
</evidence>
<dbReference type="Pfam" id="PF00365">
    <property type="entry name" value="PFK"/>
    <property type="match status" value="1"/>
</dbReference>
<evidence type="ECO:0000256" key="6">
    <source>
        <dbReference type="SAM" id="MobiDB-lite"/>
    </source>
</evidence>
<keyword evidence="3" id="KW-0479">Metal-binding</keyword>
<evidence type="ECO:0000256" key="1">
    <source>
        <dbReference type="ARBA" id="ARBA00022533"/>
    </source>
</evidence>
<keyword evidence="4" id="KW-0418">Kinase</keyword>
<feature type="compositionally biased region" description="Low complexity" evidence="6">
    <location>
        <begin position="1"/>
        <end position="15"/>
    </location>
</feature>
<keyword evidence="1" id="KW-0021">Allosteric enzyme</keyword>
<evidence type="ECO:0000256" key="4">
    <source>
        <dbReference type="ARBA" id="ARBA00022777"/>
    </source>
</evidence>
<reference evidence="8 9" key="1">
    <citation type="journal article" date="2014" name="Agronomy (Basel)">
        <title>A Draft Genome Sequence for Ensete ventricosum, the Drought-Tolerant Tree Against Hunger.</title>
        <authorList>
            <person name="Harrison J."/>
            <person name="Moore K.A."/>
            <person name="Paszkiewicz K."/>
            <person name="Jones T."/>
            <person name="Grant M."/>
            <person name="Ambacheew D."/>
            <person name="Muzemil S."/>
            <person name="Studholme D.J."/>
        </authorList>
    </citation>
    <scope>NUCLEOTIDE SEQUENCE [LARGE SCALE GENOMIC DNA]</scope>
</reference>
<comment type="caution">
    <text evidence="8">The sequence shown here is derived from an EMBL/GenBank/DDBJ whole genome shotgun (WGS) entry which is preliminary data.</text>
</comment>
<evidence type="ECO:0000256" key="5">
    <source>
        <dbReference type="ARBA" id="ARBA00022842"/>
    </source>
</evidence>
<dbReference type="InterPro" id="IPR050929">
    <property type="entry name" value="PFKA"/>
</dbReference>
<evidence type="ECO:0000313" key="8">
    <source>
        <dbReference type="EMBL" id="RRT63540.1"/>
    </source>
</evidence>
<evidence type="ECO:0000256" key="3">
    <source>
        <dbReference type="ARBA" id="ARBA00022723"/>
    </source>
</evidence>
<evidence type="ECO:0000313" key="9">
    <source>
        <dbReference type="Proteomes" id="UP000287651"/>
    </source>
</evidence>
<name>A0A426ZHT5_ENSVE</name>
<gene>
    <name evidence="8" type="ORF">B296_00017854</name>
</gene>
<dbReference type="Gene3D" id="3.40.50.450">
    <property type="match status" value="1"/>
</dbReference>
<dbReference type="PANTHER" id="PTHR45770">
    <property type="entry name" value="ATP-DEPENDENT 6-PHOSPHOFRUCTOKINASE 1"/>
    <property type="match status" value="1"/>
</dbReference>
<dbReference type="UniPathway" id="UPA00109">
    <property type="reaction ID" value="UER00182"/>
</dbReference>
<feature type="domain" description="Phosphofructokinase" evidence="7">
    <location>
        <begin position="146"/>
        <end position="237"/>
    </location>
</feature>
<accession>A0A426ZHT5</accession>
<dbReference type="InterPro" id="IPR000023">
    <property type="entry name" value="Phosphofructokinase_dom"/>
</dbReference>
<keyword evidence="2" id="KW-0808">Transferase</keyword>
<dbReference type="GO" id="GO:0046872">
    <property type="term" value="F:metal ion binding"/>
    <property type="evidence" value="ECO:0007669"/>
    <property type="project" value="UniProtKB-KW"/>
</dbReference>
<dbReference type="Proteomes" id="UP000287651">
    <property type="component" value="Unassembled WGS sequence"/>
</dbReference>
<dbReference type="InterPro" id="IPR035966">
    <property type="entry name" value="PKF_sf"/>
</dbReference>
<dbReference type="SUPFAM" id="SSF53784">
    <property type="entry name" value="Phosphofructokinase"/>
    <property type="match status" value="1"/>
</dbReference>
<proteinExistence type="predicted"/>